<evidence type="ECO:0000256" key="3">
    <source>
        <dbReference type="ARBA" id="ARBA00023163"/>
    </source>
</evidence>
<dbReference type="GO" id="GO:0051239">
    <property type="term" value="P:regulation of multicellular organismal process"/>
    <property type="evidence" value="ECO:0007669"/>
    <property type="project" value="UniProtKB-ARBA"/>
</dbReference>
<dbReference type="GO" id="GO:0005667">
    <property type="term" value="C:transcription regulator complex"/>
    <property type="evidence" value="ECO:0007669"/>
    <property type="project" value="InterPro"/>
</dbReference>
<feature type="region of interest" description="Disordered" evidence="5">
    <location>
        <begin position="105"/>
        <end position="135"/>
    </location>
</feature>
<gene>
    <name evidence="7" type="ORF">HPBE_LOCUS11032</name>
</gene>
<name>A0A183FSS2_HELPZ</name>
<evidence type="ECO:0000256" key="2">
    <source>
        <dbReference type="ARBA" id="ARBA00023015"/>
    </source>
</evidence>
<comment type="subcellular location">
    <subcellularLocation>
        <location evidence="1">Nucleus</location>
    </subcellularLocation>
</comment>
<dbReference type="InterPro" id="IPR036578">
    <property type="entry name" value="SMAD_MH1_sf"/>
</dbReference>
<dbReference type="PROSITE" id="PS51075">
    <property type="entry name" value="MH1"/>
    <property type="match status" value="1"/>
</dbReference>
<dbReference type="SMART" id="SM00523">
    <property type="entry name" value="DWA"/>
    <property type="match status" value="1"/>
</dbReference>
<keyword evidence="4" id="KW-0539">Nucleus</keyword>
<feature type="compositionally biased region" description="Acidic residues" evidence="5">
    <location>
        <begin position="119"/>
        <end position="129"/>
    </location>
</feature>
<protein>
    <submittedName>
        <fullName evidence="9">MH1 domain-containing protein</fullName>
    </submittedName>
</protein>
<keyword evidence="8" id="KW-1185">Reference proteome</keyword>
<keyword evidence="3" id="KW-0804">Transcription</keyword>
<evidence type="ECO:0000259" key="6">
    <source>
        <dbReference type="PROSITE" id="PS51075"/>
    </source>
</evidence>
<accession>A0A3P8CGC0</accession>
<evidence type="ECO:0000313" key="7">
    <source>
        <dbReference type="EMBL" id="VDO87198.1"/>
    </source>
</evidence>
<dbReference type="OrthoDB" id="5946219at2759"/>
<dbReference type="Proteomes" id="UP000050761">
    <property type="component" value="Unassembled WGS sequence"/>
</dbReference>
<dbReference type="WBParaSite" id="HPBE_0001103101-mRNA-1">
    <property type="protein sequence ID" value="HPBE_0001103101-mRNA-1"/>
    <property type="gene ID" value="HPBE_0001103101"/>
</dbReference>
<evidence type="ECO:0000256" key="4">
    <source>
        <dbReference type="ARBA" id="ARBA00023242"/>
    </source>
</evidence>
<feature type="domain" description="MH1" evidence="6">
    <location>
        <begin position="57"/>
        <end position="197"/>
    </location>
</feature>
<dbReference type="AlphaFoldDB" id="A0A183FSS2"/>
<evidence type="ECO:0000256" key="5">
    <source>
        <dbReference type="SAM" id="MobiDB-lite"/>
    </source>
</evidence>
<evidence type="ECO:0000313" key="9">
    <source>
        <dbReference type="WBParaSite" id="HPBE_0001103101-mRNA-1"/>
    </source>
</evidence>
<evidence type="ECO:0000256" key="1">
    <source>
        <dbReference type="ARBA" id="ARBA00004123"/>
    </source>
</evidence>
<proteinExistence type="predicted"/>
<organism evidence="8 9">
    <name type="scientific">Heligmosomoides polygyrus</name>
    <name type="common">Parasitic roundworm</name>
    <dbReference type="NCBI Taxonomy" id="6339"/>
    <lineage>
        <taxon>Eukaryota</taxon>
        <taxon>Metazoa</taxon>
        <taxon>Ecdysozoa</taxon>
        <taxon>Nematoda</taxon>
        <taxon>Chromadorea</taxon>
        <taxon>Rhabditida</taxon>
        <taxon>Rhabditina</taxon>
        <taxon>Rhabditomorpha</taxon>
        <taxon>Strongyloidea</taxon>
        <taxon>Heligmosomidae</taxon>
        <taxon>Heligmosomoides</taxon>
    </lineage>
</organism>
<dbReference type="GO" id="GO:0005634">
    <property type="term" value="C:nucleus"/>
    <property type="evidence" value="ECO:0007669"/>
    <property type="project" value="UniProtKB-SubCell"/>
</dbReference>
<dbReference type="Gene3D" id="3.90.520.10">
    <property type="entry name" value="SMAD MH1 domain"/>
    <property type="match status" value="1"/>
</dbReference>
<dbReference type="GO" id="GO:0006355">
    <property type="term" value="P:regulation of DNA-templated transcription"/>
    <property type="evidence" value="ECO:0007669"/>
    <property type="project" value="InterPro"/>
</dbReference>
<sequence length="197" mass="21892">MIATTPVWPDVPCTPRSRGFGFVCPFDTVAVGTTSGDHCGRTSEGGAAVVPRHDIDPWDAREGSLRGCVAFDIRQTQSLRFLRLMRGFDAEDVEVIRKAVESGGVDAKACAPGPPMDERPDDDQPEEDSGLIPQIDRPMSMPYLCCKLWRWKDLQVFYVLGDSEDVPKASSNCLGIQKTRHPTCMQIQKTYRSRRST</sequence>
<reference evidence="9" key="2">
    <citation type="submission" date="2019-09" db="UniProtKB">
        <authorList>
            <consortium name="WormBaseParasite"/>
        </authorList>
    </citation>
    <scope>IDENTIFICATION</scope>
</reference>
<keyword evidence="2" id="KW-0805">Transcription regulation</keyword>
<reference evidence="7 8" key="1">
    <citation type="submission" date="2018-11" db="EMBL/GenBank/DDBJ databases">
        <authorList>
            <consortium name="Pathogen Informatics"/>
        </authorList>
    </citation>
    <scope>NUCLEOTIDE SEQUENCE [LARGE SCALE GENOMIC DNA]</scope>
</reference>
<dbReference type="InterPro" id="IPR013019">
    <property type="entry name" value="MAD_homology_MH1"/>
</dbReference>
<dbReference type="InterPro" id="IPR003619">
    <property type="entry name" value="MAD_homology1_Dwarfin-type"/>
</dbReference>
<evidence type="ECO:0000313" key="8">
    <source>
        <dbReference type="Proteomes" id="UP000050761"/>
    </source>
</evidence>
<dbReference type="EMBL" id="UZAH01026961">
    <property type="protein sequence ID" value="VDO87198.1"/>
    <property type="molecule type" value="Genomic_DNA"/>
</dbReference>
<dbReference type="SUPFAM" id="SSF56366">
    <property type="entry name" value="SMAD MH1 domain"/>
    <property type="match status" value="1"/>
</dbReference>
<accession>A0A183FSS2</accession>